<dbReference type="SUPFAM" id="SSF48208">
    <property type="entry name" value="Six-hairpin glycosidases"/>
    <property type="match status" value="1"/>
</dbReference>
<reference evidence="4 5" key="1">
    <citation type="submission" date="2024-02" db="EMBL/GenBank/DDBJ databases">
        <title>A draft genome for the cacao thread blight pathogen Marasmius crinis-equi.</title>
        <authorList>
            <person name="Cohen S.P."/>
            <person name="Baruah I.K."/>
            <person name="Amoako-Attah I."/>
            <person name="Bukari Y."/>
            <person name="Meinhardt L.W."/>
            <person name="Bailey B.A."/>
        </authorList>
    </citation>
    <scope>NUCLEOTIDE SEQUENCE [LARGE SCALE GENOMIC DNA]</scope>
    <source>
        <strain evidence="4 5">GH-76</strain>
    </source>
</reference>
<sequence>MTLFPLILLLIHSTQCWTLPSTFSVRALYPDSTSDSHRANTAAAIDQVVENDHFFTSSQTLPGFSWPYGDLLAEMAEFDALTRQTMYRSEVEKVYKPSLQDKAFIPHRDIYGYAALRAYLAYGDDNYLKVAIDKWETALPTVLTDSDILAGRSPIKKVSVNSTCPNGALAGGVFHDMVDPNTPGVTASATGDFLILSASLAAATSNRTYFDYTTKSAEFIQRHLYQGAGRFSNGLDTQDCAAGKSTYPYDTGCIIQALSLAVSLTQDASSITFLHNVVIQAIQASWHDGTGVLSIDDNGESLAHLLRGFAEVYRAKTTPASLKSSVGSYISRQYNAVTQNSTIAGSNIYGRKWSGPPAEMFSNQSQAAAISALLSGMVLTLDAGAAADPGGSSNSNPSDSVPKGAIAGGVAGGVLAIGLSMGGVWIYFRKRRRENISSQPEVVATPFNLQTTTGKAQNSSISKTDHLRKIHGPDASRETDTDHPATDNRTVASSSTQATDSVLGVQAQSQETEQRGTERG</sequence>
<feature type="transmembrane region" description="Helical" evidence="2">
    <location>
        <begin position="405"/>
        <end position="428"/>
    </location>
</feature>
<evidence type="ECO:0000256" key="1">
    <source>
        <dbReference type="SAM" id="MobiDB-lite"/>
    </source>
</evidence>
<evidence type="ECO:0000256" key="3">
    <source>
        <dbReference type="SAM" id="SignalP"/>
    </source>
</evidence>
<keyword evidence="2" id="KW-0812">Transmembrane</keyword>
<comment type="caution">
    <text evidence="4">The sequence shown here is derived from an EMBL/GenBank/DDBJ whole genome shotgun (WGS) entry which is preliminary data.</text>
</comment>
<dbReference type="PANTHER" id="PTHR47791">
    <property type="entry name" value="MEIOTICALLY UP-REGULATED GENE 191 PROTEIN"/>
    <property type="match status" value="1"/>
</dbReference>
<accession>A0ABR3EW39</accession>
<feature type="region of interest" description="Disordered" evidence="1">
    <location>
        <begin position="447"/>
        <end position="520"/>
    </location>
</feature>
<dbReference type="Proteomes" id="UP001465976">
    <property type="component" value="Unassembled WGS sequence"/>
</dbReference>
<feature type="chain" id="PRO_5045554688" description="Glycoside hydrolase family 76 protein" evidence="3">
    <location>
        <begin position="17"/>
        <end position="520"/>
    </location>
</feature>
<evidence type="ECO:0000313" key="5">
    <source>
        <dbReference type="Proteomes" id="UP001465976"/>
    </source>
</evidence>
<dbReference type="Pfam" id="PF03663">
    <property type="entry name" value="Glyco_hydro_76"/>
    <property type="match status" value="1"/>
</dbReference>
<dbReference type="InterPro" id="IPR005198">
    <property type="entry name" value="Glyco_hydro_76"/>
</dbReference>
<proteinExistence type="predicted"/>
<keyword evidence="3" id="KW-0732">Signal</keyword>
<feature type="compositionally biased region" description="Basic and acidic residues" evidence="1">
    <location>
        <begin position="463"/>
        <end position="486"/>
    </location>
</feature>
<dbReference type="PANTHER" id="PTHR47791:SF3">
    <property type="entry name" value="MEIOTICALLY UP-REGULATED GENE 191 PROTEIN"/>
    <property type="match status" value="1"/>
</dbReference>
<feature type="signal peptide" evidence="3">
    <location>
        <begin position="1"/>
        <end position="16"/>
    </location>
</feature>
<organism evidence="4 5">
    <name type="scientific">Marasmius crinis-equi</name>
    <dbReference type="NCBI Taxonomy" id="585013"/>
    <lineage>
        <taxon>Eukaryota</taxon>
        <taxon>Fungi</taxon>
        <taxon>Dikarya</taxon>
        <taxon>Basidiomycota</taxon>
        <taxon>Agaricomycotina</taxon>
        <taxon>Agaricomycetes</taxon>
        <taxon>Agaricomycetidae</taxon>
        <taxon>Agaricales</taxon>
        <taxon>Marasmiineae</taxon>
        <taxon>Marasmiaceae</taxon>
        <taxon>Marasmius</taxon>
    </lineage>
</organism>
<dbReference type="InterPro" id="IPR053169">
    <property type="entry name" value="MUG_Protein"/>
</dbReference>
<feature type="compositionally biased region" description="Polar residues" evidence="1">
    <location>
        <begin position="447"/>
        <end position="462"/>
    </location>
</feature>
<keyword evidence="2" id="KW-1133">Transmembrane helix</keyword>
<dbReference type="EMBL" id="JBAHYK010001668">
    <property type="protein sequence ID" value="KAL0567127.1"/>
    <property type="molecule type" value="Genomic_DNA"/>
</dbReference>
<protein>
    <recommendedName>
        <fullName evidence="6">Glycoside hydrolase family 76 protein</fullName>
    </recommendedName>
</protein>
<evidence type="ECO:0000256" key="2">
    <source>
        <dbReference type="SAM" id="Phobius"/>
    </source>
</evidence>
<dbReference type="InterPro" id="IPR008928">
    <property type="entry name" value="6-hairpin_glycosidase_sf"/>
</dbReference>
<evidence type="ECO:0000313" key="4">
    <source>
        <dbReference type="EMBL" id="KAL0567127.1"/>
    </source>
</evidence>
<name>A0ABR3EW39_9AGAR</name>
<feature type="compositionally biased region" description="Polar residues" evidence="1">
    <location>
        <begin position="487"/>
        <end position="511"/>
    </location>
</feature>
<gene>
    <name evidence="4" type="ORF">V5O48_014865</name>
</gene>
<keyword evidence="2" id="KW-0472">Membrane</keyword>
<evidence type="ECO:0008006" key="6">
    <source>
        <dbReference type="Google" id="ProtNLM"/>
    </source>
</evidence>
<keyword evidence="5" id="KW-1185">Reference proteome</keyword>
<dbReference type="Gene3D" id="1.50.10.20">
    <property type="match status" value="1"/>
</dbReference>